<protein>
    <submittedName>
        <fullName evidence="1">Uncharacterized protein</fullName>
    </submittedName>
</protein>
<dbReference type="AlphaFoldDB" id="A0A383EVM5"/>
<name>A0A383EVM5_9ZZZZ</name>
<reference evidence="1" key="1">
    <citation type="submission" date="2018-05" db="EMBL/GenBank/DDBJ databases">
        <authorList>
            <person name="Lanie J.A."/>
            <person name="Ng W.-L."/>
            <person name="Kazmierczak K.M."/>
            <person name="Andrzejewski T.M."/>
            <person name="Davidsen T.M."/>
            <person name="Wayne K.J."/>
            <person name="Tettelin H."/>
            <person name="Glass J.I."/>
            <person name="Rusch D."/>
            <person name="Podicherti R."/>
            <person name="Tsui H.-C.T."/>
            <person name="Winkler M.E."/>
        </authorList>
    </citation>
    <scope>NUCLEOTIDE SEQUENCE</scope>
</reference>
<evidence type="ECO:0000313" key="1">
    <source>
        <dbReference type="EMBL" id="SVE60275.1"/>
    </source>
</evidence>
<sequence>MGINCNNWSEVQIQLQDIFAGKDKSTSCRKEMSMRFFKYSDTNNSERIINTVTQNQNLPS</sequence>
<gene>
    <name evidence="1" type="ORF">METZ01_LOCUS513129</name>
</gene>
<dbReference type="EMBL" id="UINC01228804">
    <property type="protein sequence ID" value="SVE60275.1"/>
    <property type="molecule type" value="Genomic_DNA"/>
</dbReference>
<accession>A0A383EVM5</accession>
<organism evidence="1">
    <name type="scientific">marine metagenome</name>
    <dbReference type="NCBI Taxonomy" id="408172"/>
    <lineage>
        <taxon>unclassified sequences</taxon>
        <taxon>metagenomes</taxon>
        <taxon>ecological metagenomes</taxon>
    </lineage>
</organism>
<proteinExistence type="predicted"/>